<feature type="region of interest" description="Disordered" evidence="1">
    <location>
        <begin position="22"/>
        <end position="54"/>
    </location>
</feature>
<dbReference type="Proteomes" id="UP001367676">
    <property type="component" value="Unassembled WGS sequence"/>
</dbReference>
<dbReference type="EMBL" id="JBBCAQ010000034">
    <property type="protein sequence ID" value="KAK7580472.1"/>
    <property type="molecule type" value="Genomic_DNA"/>
</dbReference>
<feature type="compositionally biased region" description="Polar residues" evidence="1">
    <location>
        <begin position="23"/>
        <end position="37"/>
    </location>
</feature>
<evidence type="ECO:0000313" key="3">
    <source>
        <dbReference type="EMBL" id="KAK7580472.1"/>
    </source>
</evidence>
<dbReference type="Gene3D" id="3.40.525.10">
    <property type="entry name" value="CRAL-TRIO lipid binding domain"/>
    <property type="match status" value="1"/>
</dbReference>
<dbReference type="GO" id="GO:1902936">
    <property type="term" value="F:phosphatidylinositol bisphosphate binding"/>
    <property type="evidence" value="ECO:0007669"/>
    <property type="project" value="TreeGrafter"/>
</dbReference>
<dbReference type="Pfam" id="PF00650">
    <property type="entry name" value="CRAL_TRIO"/>
    <property type="match status" value="1"/>
</dbReference>
<feature type="domain" description="CRAL-TRIO" evidence="2">
    <location>
        <begin position="124"/>
        <end position="288"/>
    </location>
</feature>
<comment type="caution">
    <text evidence="3">The sequence shown here is derived from an EMBL/GenBank/DDBJ whole genome shotgun (WGS) entry which is preliminary data.</text>
</comment>
<dbReference type="PANTHER" id="PTHR10174:SF230">
    <property type="entry name" value="ALPHA-TOCOPHEROL TRANSFER PROTEIN-LIKE"/>
    <property type="match status" value="1"/>
</dbReference>
<keyword evidence="4" id="KW-1185">Reference proteome</keyword>
<dbReference type="AlphaFoldDB" id="A0AAN9TAS2"/>
<dbReference type="SUPFAM" id="SSF52087">
    <property type="entry name" value="CRAL/TRIO domain"/>
    <property type="match status" value="1"/>
</dbReference>
<dbReference type="PANTHER" id="PTHR10174">
    <property type="entry name" value="ALPHA-TOCOPHEROL TRANSFER PROTEIN-RELATED"/>
    <property type="match status" value="1"/>
</dbReference>
<dbReference type="GO" id="GO:0016020">
    <property type="term" value="C:membrane"/>
    <property type="evidence" value="ECO:0007669"/>
    <property type="project" value="TreeGrafter"/>
</dbReference>
<protein>
    <recommendedName>
        <fullName evidence="2">CRAL-TRIO domain-containing protein</fullName>
    </recommendedName>
</protein>
<dbReference type="PROSITE" id="PS50191">
    <property type="entry name" value="CRAL_TRIO"/>
    <property type="match status" value="1"/>
</dbReference>
<reference evidence="3 4" key="1">
    <citation type="submission" date="2024-03" db="EMBL/GenBank/DDBJ databases">
        <title>Adaptation during the transition from Ophiocordyceps entomopathogen to insect associate is accompanied by gene loss and intensified selection.</title>
        <authorList>
            <person name="Ward C.M."/>
            <person name="Onetto C.A."/>
            <person name="Borneman A.R."/>
        </authorList>
    </citation>
    <scope>NUCLEOTIDE SEQUENCE [LARGE SCALE GENOMIC DNA]</scope>
    <source>
        <strain evidence="3">AWRI1</strain>
        <tissue evidence="3">Single Adult Female</tissue>
    </source>
</reference>
<accession>A0AAN9TAS2</accession>
<dbReference type="CDD" id="cd00170">
    <property type="entry name" value="SEC14"/>
    <property type="match status" value="1"/>
</dbReference>
<dbReference type="InterPro" id="IPR001251">
    <property type="entry name" value="CRAL-TRIO_dom"/>
</dbReference>
<sequence length="342" mass="39082">MNNRERYSTTKKPIAKTELMQRSYEQSVNRQQRNLESTAHADNYKYPPATNIHQMSHYGTNPNLNKDLDSNPVNLQLIPANTLSINLQSQIFNLLTSQKPGTQVFIPFKIGVIKAKAIADSGKEYTVVKSRICKGLITYIPTPQPTADGYRVVVFRIFEQAESTPSQENFMKALDFQLDYGVWNDMNRGTIFIYDYENLTMNSTLLFFSATKRALEIGLNSKPMRTKKIYLLNLSPLAEPLVRFCKSLVKKEFSDRVEIWKNPVTELADVLPKSSLPSDYGGSDKSVKELRDNWYRVLVENSDWFKSEETVKADLSKKVNPDSCKDTMPFGIEGSFRKITID</sequence>
<dbReference type="InterPro" id="IPR036865">
    <property type="entry name" value="CRAL-TRIO_dom_sf"/>
</dbReference>
<evidence type="ECO:0000313" key="4">
    <source>
        <dbReference type="Proteomes" id="UP001367676"/>
    </source>
</evidence>
<proteinExistence type="predicted"/>
<dbReference type="Gene3D" id="1.20.5.1200">
    <property type="entry name" value="Alpha-tocopherol transfer"/>
    <property type="match status" value="1"/>
</dbReference>
<gene>
    <name evidence="3" type="ORF">V9T40_001101</name>
</gene>
<evidence type="ECO:0000259" key="2">
    <source>
        <dbReference type="PROSITE" id="PS50191"/>
    </source>
</evidence>
<organism evidence="3 4">
    <name type="scientific">Parthenolecanium corni</name>
    <dbReference type="NCBI Taxonomy" id="536013"/>
    <lineage>
        <taxon>Eukaryota</taxon>
        <taxon>Metazoa</taxon>
        <taxon>Ecdysozoa</taxon>
        <taxon>Arthropoda</taxon>
        <taxon>Hexapoda</taxon>
        <taxon>Insecta</taxon>
        <taxon>Pterygota</taxon>
        <taxon>Neoptera</taxon>
        <taxon>Paraneoptera</taxon>
        <taxon>Hemiptera</taxon>
        <taxon>Sternorrhyncha</taxon>
        <taxon>Coccoidea</taxon>
        <taxon>Coccidae</taxon>
        <taxon>Parthenolecanium</taxon>
    </lineage>
</organism>
<name>A0AAN9TAS2_9HEMI</name>
<evidence type="ECO:0000256" key="1">
    <source>
        <dbReference type="SAM" id="MobiDB-lite"/>
    </source>
</evidence>